<evidence type="ECO:0000256" key="1">
    <source>
        <dbReference type="ARBA" id="ARBA00001927"/>
    </source>
</evidence>
<evidence type="ECO:0000256" key="4">
    <source>
        <dbReference type="ARBA" id="ARBA00022485"/>
    </source>
</evidence>
<evidence type="ECO:0000256" key="9">
    <source>
        <dbReference type="RuleBase" id="RU365098"/>
    </source>
</evidence>
<dbReference type="InterPro" id="IPR050294">
    <property type="entry name" value="RnfB_subfamily"/>
</dbReference>
<dbReference type="PRINTS" id="PR00354">
    <property type="entry name" value="7FE8SFRDOXIN"/>
</dbReference>
<keyword evidence="6 9" id="KW-0249">Electron transport</keyword>
<dbReference type="Gene3D" id="3.30.70.20">
    <property type="match status" value="1"/>
</dbReference>
<accession>A0A7C3DE27</accession>
<dbReference type="GO" id="GO:0009055">
    <property type="term" value="F:electron transfer activity"/>
    <property type="evidence" value="ECO:0007669"/>
    <property type="project" value="UniProtKB-UniRule"/>
</dbReference>
<dbReference type="EMBL" id="DSWI01000008">
    <property type="protein sequence ID" value="HFG19269.1"/>
    <property type="molecule type" value="Genomic_DNA"/>
</dbReference>
<evidence type="ECO:0000256" key="5">
    <source>
        <dbReference type="ARBA" id="ARBA00022723"/>
    </source>
</evidence>
<organism evidence="11">
    <name type="scientific">Meiothermus ruber</name>
    <dbReference type="NCBI Taxonomy" id="277"/>
    <lineage>
        <taxon>Bacteria</taxon>
        <taxon>Thermotogati</taxon>
        <taxon>Deinococcota</taxon>
        <taxon>Deinococci</taxon>
        <taxon>Thermales</taxon>
        <taxon>Thermaceae</taxon>
        <taxon>Meiothermus</taxon>
    </lineage>
</organism>
<name>A0A7C3DE27_MEIRU</name>
<dbReference type="AlphaFoldDB" id="A0A7C3DE27"/>
<dbReference type="RefSeq" id="WP_409654974.1">
    <property type="nucleotide sequence ID" value="NZ_JBKBUW010000008.1"/>
</dbReference>
<evidence type="ECO:0000256" key="7">
    <source>
        <dbReference type="ARBA" id="ARBA00023004"/>
    </source>
</evidence>
<dbReference type="GO" id="GO:0046872">
    <property type="term" value="F:metal ion binding"/>
    <property type="evidence" value="ECO:0007669"/>
    <property type="project" value="UniProtKB-UniRule"/>
</dbReference>
<dbReference type="InterPro" id="IPR000813">
    <property type="entry name" value="7Fe_ferredoxin"/>
</dbReference>
<comment type="function">
    <text evidence="9">Ferredoxins are iron-sulfur proteins that transfer electrons in a wide variety of metabolic reactions.</text>
</comment>
<evidence type="ECO:0000259" key="10">
    <source>
        <dbReference type="PROSITE" id="PS51379"/>
    </source>
</evidence>
<evidence type="ECO:0000256" key="8">
    <source>
        <dbReference type="ARBA" id="ARBA00023014"/>
    </source>
</evidence>
<evidence type="ECO:0000256" key="2">
    <source>
        <dbReference type="ARBA" id="ARBA00001966"/>
    </source>
</evidence>
<keyword evidence="4 9" id="KW-0004">4Fe-4S</keyword>
<keyword evidence="3 9" id="KW-0813">Transport</keyword>
<proteinExistence type="predicted"/>
<dbReference type="InterPro" id="IPR017896">
    <property type="entry name" value="4Fe4S_Fe-S-bd"/>
</dbReference>
<dbReference type="PANTHER" id="PTHR42859:SF2">
    <property type="entry name" value="FERREDOXIN"/>
    <property type="match status" value="1"/>
</dbReference>
<comment type="cofactor">
    <cofactor evidence="1">
        <name>[3Fe-4S] cluster</name>
        <dbReference type="ChEBI" id="CHEBI:21137"/>
    </cofactor>
</comment>
<keyword evidence="8 9" id="KW-0411">Iron-sulfur</keyword>
<evidence type="ECO:0000256" key="6">
    <source>
        <dbReference type="ARBA" id="ARBA00022982"/>
    </source>
</evidence>
<protein>
    <recommendedName>
        <fullName evidence="9">Ferredoxin</fullName>
    </recommendedName>
</protein>
<comment type="caution">
    <text evidence="11">The sequence shown here is derived from an EMBL/GenBank/DDBJ whole genome shotgun (WGS) entry which is preliminary data.</text>
</comment>
<gene>
    <name evidence="11" type="ORF">ENS82_00915</name>
</gene>
<evidence type="ECO:0000256" key="3">
    <source>
        <dbReference type="ARBA" id="ARBA00022448"/>
    </source>
</evidence>
<feature type="domain" description="4Fe-4S ferredoxin-type" evidence="10">
    <location>
        <begin position="33"/>
        <end position="62"/>
    </location>
</feature>
<sequence>MAYVITAACAGPKEQPCIRVCPADAFVGRPAEPRPVIDPDLCIDCGLCASVCLVEAILPGEDLPQA</sequence>
<dbReference type="PANTHER" id="PTHR42859">
    <property type="entry name" value="OXIDOREDUCTASE"/>
    <property type="match status" value="1"/>
</dbReference>
<dbReference type="GO" id="GO:0051539">
    <property type="term" value="F:4 iron, 4 sulfur cluster binding"/>
    <property type="evidence" value="ECO:0007669"/>
    <property type="project" value="UniProtKB-UniRule"/>
</dbReference>
<keyword evidence="5 9" id="KW-0479">Metal-binding</keyword>
<reference evidence="11" key="1">
    <citation type="journal article" date="2020" name="mSystems">
        <title>Genome- and Community-Level Interaction Insights into Carbon Utilization and Element Cycling Functions of Hydrothermarchaeota in Hydrothermal Sediment.</title>
        <authorList>
            <person name="Zhou Z."/>
            <person name="Liu Y."/>
            <person name="Xu W."/>
            <person name="Pan J."/>
            <person name="Luo Z.H."/>
            <person name="Li M."/>
        </authorList>
    </citation>
    <scope>NUCLEOTIDE SEQUENCE [LARGE SCALE GENOMIC DNA]</scope>
    <source>
        <strain evidence="11">SpSt-524</strain>
    </source>
</reference>
<evidence type="ECO:0000313" key="11">
    <source>
        <dbReference type="EMBL" id="HFG19269.1"/>
    </source>
</evidence>
<dbReference type="SUPFAM" id="SSF54862">
    <property type="entry name" value="4Fe-4S ferredoxins"/>
    <property type="match status" value="1"/>
</dbReference>
<keyword evidence="7 9" id="KW-0408">Iron</keyword>
<dbReference type="PROSITE" id="PS51379">
    <property type="entry name" value="4FE4S_FER_2"/>
    <property type="match status" value="1"/>
</dbReference>
<dbReference type="Pfam" id="PF00037">
    <property type="entry name" value="Fer4"/>
    <property type="match status" value="1"/>
</dbReference>
<comment type="cofactor">
    <cofactor evidence="2 9">
        <name>[4Fe-4S] cluster</name>
        <dbReference type="ChEBI" id="CHEBI:49883"/>
    </cofactor>
</comment>